<dbReference type="RefSeq" id="WP_252083516.1">
    <property type="nucleotide sequence ID" value="NZ_CP092418.1"/>
</dbReference>
<dbReference type="Pfam" id="PF01839">
    <property type="entry name" value="FG-GAP"/>
    <property type="match status" value="1"/>
</dbReference>
<dbReference type="Gene3D" id="2.60.40.10">
    <property type="entry name" value="Immunoglobulins"/>
    <property type="match status" value="4"/>
</dbReference>
<evidence type="ECO:0000313" key="4">
    <source>
        <dbReference type="Proteomes" id="UP001055658"/>
    </source>
</evidence>
<dbReference type="SUPFAM" id="SSF69318">
    <property type="entry name" value="Integrin alpha N-terminal domain"/>
    <property type="match status" value="2"/>
</dbReference>
<dbReference type="Proteomes" id="UP001055658">
    <property type="component" value="Chromosome"/>
</dbReference>
<evidence type="ECO:0000256" key="1">
    <source>
        <dbReference type="ARBA" id="ARBA00022729"/>
    </source>
</evidence>
<dbReference type="InterPro" id="IPR013783">
    <property type="entry name" value="Ig-like_fold"/>
</dbReference>
<feature type="signal peptide" evidence="2">
    <location>
        <begin position="1"/>
        <end position="25"/>
    </location>
</feature>
<gene>
    <name evidence="3" type="ORF">MJO52_18930</name>
</gene>
<dbReference type="Pfam" id="PF13517">
    <property type="entry name" value="FG-GAP_3"/>
    <property type="match status" value="1"/>
</dbReference>
<dbReference type="Gene3D" id="2.130.10.130">
    <property type="entry name" value="Integrin alpha, N-terminal"/>
    <property type="match status" value="2"/>
</dbReference>
<reference evidence="3" key="1">
    <citation type="submission" date="2022-02" db="EMBL/GenBank/DDBJ databases">
        <title>Coral-associated bacteria.</title>
        <authorList>
            <person name="Tang K."/>
            <person name="Wang X."/>
        </authorList>
    </citation>
    <scope>NUCLEOTIDE SEQUENCE</scope>
    <source>
        <strain evidence="3">SCSIO 43006</strain>
    </source>
</reference>
<keyword evidence="4" id="KW-1185">Reference proteome</keyword>
<proteinExistence type="predicted"/>
<dbReference type="Pfam" id="PF22352">
    <property type="entry name" value="K319L-like_PKD"/>
    <property type="match status" value="2"/>
</dbReference>
<dbReference type="PANTHER" id="PTHR46580">
    <property type="entry name" value="SENSOR KINASE-RELATED"/>
    <property type="match status" value="1"/>
</dbReference>
<dbReference type="PANTHER" id="PTHR46580:SF4">
    <property type="entry name" value="ATP_GTP-BINDING PROTEIN"/>
    <property type="match status" value="1"/>
</dbReference>
<accession>A0ABY4VD62</accession>
<dbReference type="EMBL" id="CP092418">
    <property type="protein sequence ID" value="USD21113.1"/>
    <property type="molecule type" value="Genomic_DNA"/>
</dbReference>
<evidence type="ECO:0000313" key="3">
    <source>
        <dbReference type="EMBL" id="USD21113.1"/>
    </source>
</evidence>
<sequence length="770" mass="81689">MQLKLLSKFFILPSAVLLLASNASGETQFQPAEIYSIGSRAEAVTVADLNNDGLDDVAIITSQAFDPDNDFQLKVFLQNQAGQLQDAVNYPLSSETESLPKSLAVGDINSDGRKDVAIGFAGEKIEIFLQAEDGSLIAGETYPSSYATNIAIGDLKGDGVNEIVGVSKTSDGVESIRQAPQPFGQVRSLSFVMGHESALLTLGDVNRDYIDDIVMLSEQPLSTKLAVMESNPFSSQIAYYDFGSKVQANGISTGDINGDGFDDVVVSLGDSATGAGLAVFFQDSERKLQIPVFFSTQNNPGPILTTLLQDKESARVLMLPKEGFSLTTYGDFIQDLEASKYEINIPVGNYSNPQSIATGDINSDGAVDIVIANPQQGLITLKGSLAVLNQPPQAIAGGDQSVGGGSLVVLDGSQSSDPDGNIVAYHWKQLSGAPVSLMDSGDGVVNFIAPAEQKGIVQELVFELEVEDDHGIVSTDQSTVRVGTNLAPVIVVENIGTIKAGQSVRLDASESFDMDGEIVSARWAQLSGDPVELMQLERGVATFTVPVFGGPLGLLKGYVFEVEVEDNGGQKSKRTIAFIAEGLKAPIVVPGEPQEVKPGKLVQLDGRESYDSDGKIVSYNWSASGLEINNNPDGTASFIAPEIAADTQRVIMVTLSVKDDDGYTGVGFLAIRIVGNSSPKAQIVTPLNVKQNSLVTLDGSNSIDEDGTIISYQWQQVGGPEVSLENASAAITTFIAPNKSDEEYTSLAFQLTVTDDQGDINRSIIMLLVE</sequence>
<evidence type="ECO:0000256" key="2">
    <source>
        <dbReference type="SAM" id="SignalP"/>
    </source>
</evidence>
<dbReference type="InterPro" id="IPR013517">
    <property type="entry name" value="FG-GAP"/>
</dbReference>
<protein>
    <submittedName>
        <fullName evidence="3">FG-GAP-like repeat-containing protein</fullName>
    </submittedName>
</protein>
<organism evidence="3 4">
    <name type="scientific">Microbulbifer variabilis</name>
    <dbReference type="NCBI Taxonomy" id="266805"/>
    <lineage>
        <taxon>Bacteria</taxon>
        <taxon>Pseudomonadati</taxon>
        <taxon>Pseudomonadota</taxon>
        <taxon>Gammaproteobacteria</taxon>
        <taxon>Cellvibrionales</taxon>
        <taxon>Microbulbiferaceae</taxon>
        <taxon>Microbulbifer</taxon>
    </lineage>
</organism>
<name>A0ABY4VD62_9GAMM</name>
<dbReference type="InterPro" id="IPR028994">
    <property type="entry name" value="Integrin_alpha_N"/>
</dbReference>
<keyword evidence="1 2" id="KW-0732">Signal</keyword>
<feature type="chain" id="PRO_5046761257" evidence="2">
    <location>
        <begin position="26"/>
        <end position="770"/>
    </location>
</feature>